<dbReference type="InterPro" id="IPR016162">
    <property type="entry name" value="Ald_DH_N"/>
</dbReference>
<dbReference type="CDD" id="cd07103">
    <property type="entry name" value="ALDH_F5_SSADH_GabD"/>
    <property type="match status" value="1"/>
</dbReference>
<dbReference type="Gene3D" id="3.40.309.10">
    <property type="entry name" value="Aldehyde Dehydrogenase, Chain A, domain 2"/>
    <property type="match status" value="1"/>
</dbReference>
<evidence type="ECO:0000259" key="5">
    <source>
        <dbReference type="Pfam" id="PF00171"/>
    </source>
</evidence>
<comment type="similarity">
    <text evidence="3">Belongs to the aldehyde dehydrogenase family.</text>
</comment>
<feature type="compositionally biased region" description="Basic and acidic residues" evidence="4">
    <location>
        <begin position="22"/>
        <end position="52"/>
    </location>
</feature>
<feature type="domain" description="Aldehyde dehydrogenase" evidence="5">
    <location>
        <begin position="808"/>
        <end position="1196"/>
    </location>
</feature>
<organism evidence="6 7">
    <name type="scientific">Marasmius crinis-equi</name>
    <dbReference type="NCBI Taxonomy" id="585013"/>
    <lineage>
        <taxon>Eukaryota</taxon>
        <taxon>Fungi</taxon>
        <taxon>Dikarya</taxon>
        <taxon>Basidiomycota</taxon>
        <taxon>Agaricomycotina</taxon>
        <taxon>Agaricomycetes</taxon>
        <taxon>Agaricomycetidae</taxon>
        <taxon>Agaricales</taxon>
        <taxon>Marasmiineae</taxon>
        <taxon>Marasmiaceae</taxon>
        <taxon>Marasmius</taxon>
    </lineage>
</organism>
<accession>A0ABR3FDS1</accession>
<keyword evidence="7" id="KW-1185">Reference proteome</keyword>
<dbReference type="InterPro" id="IPR015590">
    <property type="entry name" value="Aldehyde_DH_dom"/>
</dbReference>
<dbReference type="SUPFAM" id="SSF53720">
    <property type="entry name" value="ALDH-like"/>
    <property type="match status" value="1"/>
</dbReference>
<dbReference type="InterPro" id="IPR029510">
    <property type="entry name" value="Ald_DH_CS_GLU"/>
</dbReference>
<dbReference type="InterPro" id="IPR016161">
    <property type="entry name" value="Ald_DH/histidinol_DH"/>
</dbReference>
<sequence>MSRVTFRFDSDPKVSPKGSGKGHKELERKEAKVSDGRKSERKGNHTSEDVAKTRANYPHGYIDSPRAAQKDKLSPTFSAVVNRQVTSPPLTKVHLDKPYTELQQKVKVPYEDSLRLGVGVNALTWDSTTRTALEPGFREPSRGTNTPTPDSFDSRVEVTHWEDLEDLVRGYELGAGIGTGSIDMGPSVEFRAKLASLMSQSSMANTVLIYFRASARFEPTYLPLDIQLNRRLFPIGSCAFRELYGDYYVAGYQYGVDETGSTRAKEVAAKASTVEDILTIEASANRANKASRTCKLLHVEIEMKGVRPEVPVSVSATDPRSVTDALNSLKESVKNAPGTRLTAILHHYSTIYNAIQCRIKDMPSMMFAKFHEMRELHGHLYAFLRHPALQPFDEDRVRIEEVLKTFQDARQALFIPNNNNDHHHRKGHSKSLGCESIHKELKRMKELASFHTARWKFLRGVKRTNHRIDGPSHGERGSRESIYKWECGKLGGKRLRKRRGCEVVQLAPHVKAYRVTWSFKINEISKNVLPKVWKAGSERYVEFKVLRDTDVPDPPKMPDTTKDALYAVPYYSEGDSDDGLIFRMVGLPVFILGWTLSCEPQASGWRDAPRIEVKNKHNFILSEHLRIRLVTSKPAKWTCQVTFVFQARCDFPDLDLKRRSRDNEDEAASAKDEELGRGFLKGQAESRGPNVIQYPTSLFIRSQNRGNLVVMLLKFSSLSIRLRTLHFQTYRMASSQASKLGFKDSSLFKTQAYIDGKWRDAKDGATIAVTNPATNEELGTVPEMGLAETKEAIDAAAKAFPSWSKTTAKTLENGKPLAEAKGENTYSASFMEWFAEEAVRTYGEQIPSPFSNCRNVVIKQPVGVVSILTPWNFPSAMITRKLGAALAAGCTAVIKPPPETPFSALALAELSRRAGVPDGVINLVTTQKNVTEVGREMCESRIVKKVTFTGSTPVAKLLAGMAAKTLKKVSIEAGGNAPFIVFDDCNLDEAVAGAIACKFRGSGQTCICANRIFVHSSVYAEFASRLAEKVTAFKLGNGLDEDTTHGPLIHTRAIEKVNAHVQDAVSKGASVLVGGKRHGGEESSFFQPTILSDVPASAQLCSEETFGPLAALVKFDSEEEVIKLANSTEVGLAGYFFSRDIGRVWRVAEALEVGMVGANTGLISQAVIPFGGVKESGLGREGGPHGIEEYMNEKLVVFGGLNN</sequence>
<evidence type="ECO:0000256" key="4">
    <source>
        <dbReference type="SAM" id="MobiDB-lite"/>
    </source>
</evidence>
<feature type="compositionally biased region" description="Polar residues" evidence="4">
    <location>
        <begin position="142"/>
        <end position="151"/>
    </location>
</feature>
<protein>
    <recommendedName>
        <fullName evidence="5">Aldehyde dehydrogenase domain-containing protein</fullName>
    </recommendedName>
</protein>
<feature type="region of interest" description="Disordered" evidence="4">
    <location>
        <begin position="131"/>
        <end position="153"/>
    </location>
</feature>
<evidence type="ECO:0000313" key="7">
    <source>
        <dbReference type="Proteomes" id="UP001465976"/>
    </source>
</evidence>
<evidence type="ECO:0000256" key="1">
    <source>
        <dbReference type="ARBA" id="ARBA00023002"/>
    </source>
</evidence>
<dbReference type="EMBL" id="JBAHYK010000519">
    <property type="protein sequence ID" value="KAL0573294.1"/>
    <property type="molecule type" value="Genomic_DNA"/>
</dbReference>
<evidence type="ECO:0000256" key="3">
    <source>
        <dbReference type="RuleBase" id="RU003345"/>
    </source>
</evidence>
<dbReference type="PROSITE" id="PS00687">
    <property type="entry name" value="ALDEHYDE_DEHYDR_GLU"/>
    <property type="match status" value="1"/>
</dbReference>
<dbReference type="PANTHER" id="PTHR43353">
    <property type="entry name" value="SUCCINATE-SEMIALDEHYDE DEHYDROGENASE, MITOCHONDRIAL"/>
    <property type="match status" value="1"/>
</dbReference>
<evidence type="ECO:0000256" key="2">
    <source>
        <dbReference type="PROSITE-ProRule" id="PRU10007"/>
    </source>
</evidence>
<feature type="region of interest" description="Disordered" evidence="4">
    <location>
        <begin position="1"/>
        <end position="70"/>
    </location>
</feature>
<keyword evidence="1 3" id="KW-0560">Oxidoreductase</keyword>
<feature type="active site" evidence="2">
    <location>
        <position position="972"/>
    </location>
</feature>
<reference evidence="6 7" key="1">
    <citation type="submission" date="2024-02" db="EMBL/GenBank/DDBJ databases">
        <title>A draft genome for the cacao thread blight pathogen Marasmius crinis-equi.</title>
        <authorList>
            <person name="Cohen S.P."/>
            <person name="Baruah I.K."/>
            <person name="Amoako-Attah I."/>
            <person name="Bukari Y."/>
            <person name="Meinhardt L.W."/>
            <person name="Bailey B.A."/>
        </authorList>
    </citation>
    <scope>NUCLEOTIDE SEQUENCE [LARGE SCALE GENOMIC DNA]</scope>
    <source>
        <strain evidence="6 7">GH-76</strain>
    </source>
</reference>
<evidence type="ECO:0000313" key="6">
    <source>
        <dbReference type="EMBL" id="KAL0573294.1"/>
    </source>
</evidence>
<comment type="caution">
    <text evidence="6">The sequence shown here is derived from an EMBL/GenBank/DDBJ whole genome shotgun (WGS) entry which is preliminary data.</text>
</comment>
<feature type="compositionally biased region" description="Basic and acidic residues" evidence="4">
    <location>
        <begin position="1"/>
        <end position="14"/>
    </location>
</feature>
<dbReference type="Proteomes" id="UP001465976">
    <property type="component" value="Unassembled WGS sequence"/>
</dbReference>
<dbReference type="Gene3D" id="3.40.605.10">
    <property type="entry name" value="Aldehyde Dehydrogenase, Chain A, domain 1"/>
    <property type="match status" value="2"/>
</dbReference>
<proteinExistence type="inferred from homology"/>
<dbReference type="InterPro" id="IPR016163">
    <property type="entry name" value="Ald_DH_C"/>
</dbReference>
<dbReference type="InterPro" id="IPR050740">
    <property type="entry name" value="Aldehyde_DH_Superfamily"/>
</dbReference>
<name>A0ABR3FDS1_9AGAR</name>
<dbReference type="Pfam" id="PF00171">
    <property type="entry name" value="Aldedh"/>
    <property type="match status" value="1"/>
</dbReference>
<dbReference type="PANTHER" id="PTHR43353:SF5">
    <property type="entry name" value="SUCCINATE-SEMIALDEHYDE DEHYDROGENASE, MITOCHONDRIAL"/>
    <property type="match status" value="1"/>
</dbReference>
<gene>
    <name evidence="6" type="ORF">V5O48_008657</name>
</gene>